<dbReference type="Proteomes" id="UP000265520">
    <property type="component" value="Unassembled WGS sequence"/>
</dbReference>
<dbReference type="AlphaFoldDB" id="A0A392RBG6"/>
<keyword evidence="2" id="KW-1185">Reference proteome</keyword>
<accession>A0A392RBG6</accession>
<dbReference type="EMBL" id="LXQA010208641">
    <property type="protein sequence ID" value="MCI33921.1"/>
    <property type="molecule type" value="Genomic_DNA"/>
</dbReference>
<proteinExistence type="predicted"/>
<evidence type="ECO:0000313" key="1">
    <source>
        <dbReference type="EMBL" id="MCI33921.1"/>
    </source>
</evidence>
<comment type="caution">
    <text evidence="1">The sequence shown here is derived from an EMBL/GenBank/DDBJ whole genome shotgun (WGS) entry which is preliminary data.</text>
</comment>
<evidence type="ECO:0000313" key="2">
    <source>
        <dbReference type="Proteomes" id="UP000265520"/>
    </source>
</evidence>
<sequence>MKPGSCPKRKIECKEGEPSKESKRNIIWSKKVKLPVFEGADQIGWIARVEKCFEVQDIRASENF</sequence>
<protein>
    <submittedName>
        <fullName evidence="1">Uncharacterized protein</fullName>
    </submittedName>
</protein>
<reference evidence="1 2" key="1">
    <citation type="journal article" date="2018" name="Front. Plant Sci.">
        <title>Red Clover (Trifolium pratense) and Zigzag Clover (T. medium) - A Picture of Genomic Similarities and Differences.</title>
        <authorList>
            <person name="Dluhosova J."/>
            <person name="Istvanek J."/>
            <person name="Nedelnik J."/>
            <person name="Repkova J."/>
        </authorList>
    </citation>
    <scope>NUCLEOTIDE SEQUENCE [LARGE SCALE GENOMIC DNA]</scope>
    <source>
        <strain evidence="2">cv. 10/8</strain>
        <tissue evidence="1">Leaf</tissue>
    </source>
</reference>
<organism evidence="1 2">
    <name type="scientific">Trifolium medium</name>
    <dbReference type="NCBI Taxonomy" id="97028"/>
    <lineage>
        <taxon>Eukaryota</taxon>
        <taxon>Viridiplantae</taxon>
        <taxon>Streptophyta</taxon>
        <taxon>Embryophyta</taxon>
        <taxon>Tracheophyta</taxon>
        <taxon>Spermatophyta</taxon>
        <taxon>Magnoliopsida</taxon>
        <taxon>eudicotyledons</taxon>
        <taxon>Gunneridae</taxon>
        <taxon>Pentapetalae</taxon>
        <taxon>rosids</taxon>
        <taxon>fabids</taxon>
        <taxon>Fabales</taxon>
        <taxon>Fabaceae</taxon>
        <taxon>Papilionoideae</taxon>
        <taxon>50 kb inversion clade</taxon>
        <taxon>NPAAA clade</taxon>
        <taxon>Hologalegina</taxon>
        <taxon>IRL clade</taxon>
        <taxon>Trifolieae</taxon>
        <taxon>Trifolium</taxon>
    </lineage>
</organism>
<name>A0A392RBG6_9FABA</name>